<dbReference type="Gene3D" id="1.10.8.60">
    <property type="match status" value="1"/>
</dbReference>
<gene>
    <name evidence="11" type="primary">107361265</name>
</gene>
<evidence type="ECO:0000256" key="6">
    <source>
        <dbReference type="ARBA" id="ARBA00074192"/>
    </source>
</evidence>
<dbReference type="GO" id="GO:0045815">
    <property type="term" value="P:transcription initiation-coupled chromatin remodeling"/>
    <property type="evidence" value="ECO:0007669"/>
    <property type="project" value="TreeGrafter"/>
</dbReference>
<dbReference type="GO" id="GO:0005634">
    <property type="term" value="C:nucleus"/>
    <property type="evidence" value="ECO:0007669"/>
    <property type="project" value="TreeGrafter"/>
</dbReference>
<feature type="region of interest" description="Disordered" evidence="9">
    <location>
        <begin position="708"/>
        <end position="912"/>
    </location>
</feature>
<protein>
    <recommendedName>
        <fullName evidence="6">Tat-binding homolog 7</fullName>
    </recommendedName>
    <alternativeName>
        <fullName evidence="7">Lin-48 expression abnormal protein 1</fullName>
    </alternativeName>
</protein>
<keyword evidence="2" id="KW-0547">Nucleotide-binding</keyword>
<sequence>MSIDESIMFDHIGGLDQHVAALKEMIVFPLLYPEIFDKYKIHPPRGVLFHGPPGTGKTLVARALCNECSSTSDRKVAFFMRKGADCLSKWVGESERQLRMLFDEAYASRPSIIFFDEIDGIAPVRSPNQDQIHSSIVSTLLALMDGLDDRGQVIIIGATNRIDAIDPALRRPGRFDREFYFPLPTLEGRREIIKVHTRDWIPPLSAQIIDILAARTPGYCGADLKGLCTETALIALKRRYPQIYQSRHKLLLNVEEVQIKLRDFNRAMRKVVPASQRSINNIARPLCFTVKPLLTVYLTWSIDVINSIFPAAHKKVCVEAGADAESADVPSDEDVDENDLLGTLNCSRDVNFRSLMWRGNYRPRFLIHGQKDQGQSTHLGPAILHHYEKVHHCKVDYSTIYSVHGRTPEESVSAIFAEVTKRLPCILYMPRIDHWWTSLPETLRLFLCSLIEDLEPHLPVLLLATSATPISELPEDLQFLFDKTRYTTKVMEMSNPSREERLSFFAPLFEQFIFREPPKAEENVTTETLPLAPPPPPRRITGRELSKLRKREEATLRELRLFLRECLAKLVRDKRFSMFLKPVDLEEVPDYLEVVKKPMALETMMAKIDTHKYESASQFLDDIELICHNALEYNPDKDSNDRMIRHRACALRDAANAFIEAEMDSDFEQVCQDVYESRRRRGESTNLFAPPNYWTVYTSAAIRRCVESPEPVPAPGGSTTDSQGADNNYNIDEDTEIESLDGYNEDKVQSSSESISKDTGYRNKRRSRRTHQHRWKRLKVKDKRNNGAINGRKLRSKKSSSDSRESSKMTTRRKCRRTSRDSYDRSETELDTPSEDEDKVIPRTMLTNGFSRKKPKPQPIVRASPIPHQRPPTPSPPTPPPPPPPPPQQQQQPELDKPTGPPSPPNTPPPQQLIIDRVQVSKIFNRVVDVTKNCSVEQLEEVYSCLYRVINRRRNDWNRSALIMELSDEIDKFERHRKYN</sequence>
<comment type="similarity">
    <text evidence="1">Belongs to the AAA ATPase family.</text>
</comment>
<evidence type="ECO:0000256" key="9">
    <source>
        <dbReference type="SAM" id="MobiDB-lite"/>
    </source>
</evidence>
<dbReference type="PROSITE" id="PS00674">
    <property type="entry name" value="AAA"/>
    <property type="match status" value="1"/>
</dbReference>
<dbReference type="Pfam" id="PF00004">
    <property type="entry name" value="AAA"/>
    <property type="match status" value="1"/>
</dbReference>
<proteinExistence type="inferred from homology"/>
<evidence type="ECO:0000313" key="11">
    <source>
        <dbReference type="EnsemblMetazoa" id="tetur01g12300.1"/>
    </source>
</evidence>
<feature type="compositionally biased region" description="Pro residues" evidence="9">
    <location>
        <begin position="868"/>
        <end position="888"/>
    </location>
</feature>
<comment type="function">
    <text evidence="5">Thought to form a complex that enhances transcription from repetitive DNA sequences by modulating chromatin structure.</text>
</comment>
<keyword evidence="4 8" id="KW-0103">Bromodomain</keyword>
<reference evidence="12" key="1">
    <citation type="submission" date="2011-08" db="EMBL/GenBank/DDBJ databases">
        <authorList>
            <person name="Rombauts S."/>
        </authorList>
    </citation>
    <scope>NUCLEOTIDE SEQUENCE</scope>
    <source>
        <strain evidence="12">London</strain>
    </source>
</reference>
<dbReference type="GO" id="GO:0005524">
    <property type="term" value="F:ATP binding"/>
    <property type="evidence" value="ECO:0007669"/>
    <property type="project" value="UniProtKB-KW"/>
</dbReference>
<feature type="compositionally biased region" description="Basic and acidic residues" evidence="9">
    <location>
        <begin position="818"/>
        <end position="828"/>
    </location>
</feature>
<dbReference type="GO" id="GO:0003682">
    <property type="term" value="F:chromatin binding"/>
    <property type="evidence" value="ECO:0007669"/>
    <property type="project" value="TreeGrafter"/>
</dbReference>
<dbReference type="InterPro" id="IPR027417">
    <property type="entry name" value="P-loop_NTPase"/>
</dbReference>
<dbReference type="GO" id="GO:0042393">
    <property type="term" value="F:histone binding"/>
    <property type="evidence" value="ECO:0007669"/>
    <property type="project" value="TreeGrafter"/>
</dbReference>
<dbReference type="AlphaFoldDB" id="T1JSZ7"/>
<accession>T1JSZ7</accession>
<dbReference type="InterPro" id="IPR036427">
    <property type="entry name" value="Bromodomain-like_sf"/>
</dbReference>
<evidence type="ECO:0000256" key="5">
    <source>
        <dbReference type="ARBA" id="ARBA00057193"/>
    </source>
</evidence>
<dbReference type="Pfam" id="PF00439">
    <property type="entry name" value="Bromodomain"/>
    <property type="match status" value="1"/>
</dbReference>
<feature type="compositionally biased region" description="Polar residues" evidence="9">
    <location>
        <begin position="717"/>
        <end position="730"/>
    </location>
</feature>
<dbReference type="InterPro" id="IPR001487">
    <property type="entry name" value="Bromodomain"/>
</dbReference>
<dbReference type="EMBL" id="CAEY01000468">
    <property type="status" value="NOT_ANNOTATED_CDS"/>
    <property type="molecule type" value="Genomic_DNA"/>
</dbReference>
<evidence type="ECO:0000256" key="4">
    <source>
        <dbReference type="ARBA" id="ARBA00023117"/>
    </source>
</evidence>
<keyword evidence="12" id="KW-1185">Reference proteome</keyword>
<dbReference type="InterPro" id="IPR003960">
    <property type="entry name" value="ATPase_AAA_CS"/>
</dbReference>
<dbReference type="SUPFAM" id="SSF52540">
    <property type="entry name" value="P-loop containing nucleoside triphosphate hydrolases"/>
    <property type="match status" value="2"/>
</dbReference>
<dbReference type="FunFam" id="3.40.50.300:FF:000061">
    <property type="entry name" value="ATPase family, AAA domain-containing 2"/>
    <property type="match status" value="1"/>
</dbReference>
<dbReference type="InterPro" id="IPR041569">
    <property type="entry name" value="AAA_lid_3"/>
</dbReference>
<evidence type="ECO:0000256" key="3">
    <source>
        <dbReference type="ARBA" id="ARBA00022840"/>
    </source>
</evidence>
<evidence type="ECO:0000313" key="12">
    <source>
        <dbReference type="Proteomes" id="UP000015104"/>
    </source>
</evidence>
<keyword evidence="3" id="KW-0067">ATP-binding</keyword>
<dbReference type="EnsemblMetazoa" id="tetur01g12300.1">
    <property type="protein sequence ID" value="tetur01g12300.1"/>
    <property type="gene ID" value="tetur01g12300"/>
</dbReference>
<reference evidence="11" key="2">
    <citation type="submission" date="2015-06" db="UniProtKB">
        <authorList>
            <consortium name="EnsemblMetazoa"/>
        </authorList>
    </citation>
    <scope>IDENTIFICATION</scope>
</reference>
<dbReference type="CDD" id="cd05528">
    <property type="entry name" value="Bromo_AAA"/>
    <property type="match status" value="1"/>
</dbReference>
<dbReference type="Proteomes" id="UP000015104">
    <property type="component" value="Unassembled WGS sequence"/>
</dbReference>
<dbReference type="PANTHER" id="PTHR23069:SF0">
    <property type="entry name" value="TAT-BINDING HOMOLOG 7"/>
    <property type="match status" value="1"/>
</dbReference>
<dbReference type="SUPFAM" id="SSF47370">
    <property type="entry name" value="Bromodomain"/>
    <property type="match status" value="1"/>
</dbReference>
<evidence type="ECO:0000256" key="2">
    <source>
        <dbReference type="ARBA" id="ARBA00022741"/>
    </source>
</evidence>
<dbReference type="InterPro" id="IPR003959">
    <property type="entry name" value="ATPase_AAA_core"/>
</dbReference>
<name>T1JSZ7_TETUR</name>
<feature type="domain" description="Bromo" evidence="10">
    <location>
        <begin position="579"/>
        <end position="641"/>
    </location>
</feature>
<dbReference type="PANTHER" id="PTHR23069">
    <property type="entry name" value="AAA DOMAIN-CONTAINING"/>
    <property type="match status" value="1"/>
</dbReference>
<feature type="compositionally biased region" description="Acidic residues" evidence="9">
    <location>
        <begin position="829"/>
        <end position="838"/>
    </location>
</feature>
<dbReference type="SMART" id="SM00382">
    <property type="entry name" value="AAA"/>
    <property type="match status" value="1"/>
</dbReference>
<feature type="compositionally biased region" description="Basic residues" evidence="9">
    <location>
        <begin position="762"/>
        <end position="782"/>
    </location>
</feature>
<organism evidence="11 12">
    <name type="scientific">Tetranychus urticae</name>
    <name type="common">Two-spotted spider mite</name>
    <dbReference type="NCBI Taxonomy" id="32264"/>
    <lineage>
        <taxon>Eukaryota</taxon>
        <taxon>Metazoa</taxon>
        <taxon>Ecdysozoa</taxon>
        <taxon>Arthropoda</taxon>
        <taxon>Chelicerata</taxon>
        <taxon>Arachnida</taxon>
        <taxon>Acari</taxon>
        <taxon>Acariformes</taxon>
        <taxon>Trombidiformes</taxon>
        <taxon>Prostigmata</taxon>
        <taxon>Eleutherengona</taxon>
        <taxon>Raphignathae</taxon>
        <taxon>Tetranychoidea</taxon>
        <taxon>Tetranychidae</taxon>
        <taxon>Tetranychus</taxon>
    </lineage>
</organism>
<dbReference type="FunFam" id="1.10.8.60:FF:000016">
    <property type="entry name" value="ATPase family AAA domain-containing protein 2B"/>
    <property type="match status" value="1"/>
</dbReference>
<dbReference type="Gene3D" id="1.20.920.10">
    <property type="entry name" value="Bromodomain-like"/>
    <property type="match status" value="1"/>
</dbReference>
<dbReference type="Gene3D" id="3.40.50.300">
    <property type="entry name" value="P-loop containing nucleotide triphosphate hydrolases"/>
    <property type="match status" value="1"/>
</dbReference>
<feature type="compositionally biased region" description="Pro residues" evidence="9">
    <location>
        <begin position="899"/>
        <end position="911"/>
    </location>
</feature>
<dbReference type="GO" id="GO:0006337">
    <property type="term" value="P:nucleosome disassembly"/>
    <property type="evidence" value="ECO:0007669"/>
    <property type="project" value="TreeGrafter"/>
</dbReference>
<dbReference type="PROSITE" id="PS50014">
    <property type="entry name" value="BROMODOMAIN_2"/>
    <property type="match status" value="1"/>
</dbReference>
<evidence type="ECO:0000256" key="7">
    <source>
        <dbReference type="ARBA" id="ARBA00075625"/>
    </source>
</evidence>
<dbReference type="PROSITE" id="PS00633">
    <property type="entry name" value="BROMODOMAIN_1"/>
    <property type="match status" value="1"/>
</dbReference>
<evidence type="ECO:0000256" key="8">
    <source>
        <dbReference type="PROSITE-ProRule" id="PRU00035"/>
    </source>
</evidence>
<dbReference type="InterPro" id="IPR018359">
    <property type="entry name" value="Bromodomain_CS"/>
</dbReference>
<evidence type="ECO:0000259" key="10">
    <source>
        <dbReference type="PROSITE" id="PS50014"/>
    </source>
</evidence>
<dbReference type="GO" id="GO:0016887">
    <property type="term" value="F:ATP hydrolysis activity"/>
    <property type="evidence" value="ECO:0007669"/>
    <property type="project" value="InterPro"/>
</dbReference>
<evidence type="ECO:0000256" key="1">
    <source>
        <dbReference type="ARBA" id="ARBA00006914"/>
    </source>
</evidence>
<dbReference type="STRING" id="32264.T1JSZ7"/>
<dbReference type="InterPro" id="IPR045199">
    <property type="entry name" value="ATAD2-like"/>
</dbReference>
<dbReference type="eggNOG" id="KOG0732">
    <property type="taxonomic scope" value="Eukaryota"/>
</dbReference>
<dbReference type="PRINTS" id="PR00503">
    <property type="entry name" value="BROMODOMAIN"/>
</dbReference>
<dbReference type="SMART" id="SM00297">
    <property type="entry name" value="BROMO"/>
    <property type="match status" value="1"/>
</dbReference>
<dbReference type="InterPro" id="IPR003593">
    <property type="entry name" value="AAA+_ATPase"/>
</dbReference>
<dbReference type="HOGENOM" id="CLU_001448_3_1_1"/>
<dbReference type="Pfam" id="PF17862">
    <property type="entry name" value="AAA_lid_3"/>
    <property type="match status" value="1"/>
</dbReference>
<dbReference type="GO" id="GO:0006334">
    <property type="term" value="P:nucleosome assembly"/>
    <property type="evidence" value="ECO:0007669"/>
    <property type="project" value="TreeGrafter"/>
</dbReference>